<dbReference type="GO" id="GO:0005524">
    <property type="term" value="F:ATP binding"/>
    <property type="evidence" value="ECO:0007669"/>
    <property type="project" value="InterPro"/>
</dbReference>
<dbReference type="GO" id="GO:0005829">
    <property type="term" value="C:cytosol"/>
    <property type="evidence" value="ECO:0007669"/>
    <property type="project" value="TreeGrafter"/>
</dbReference>
<accession>A0A662ZKP4</accession>
<dbReference type="GO" id="GO:0016787">
    <property type="term" value="F:hydrolase activity"/>
    <property type="evidence" value="ECO:0007669"/>
    <property type="project" value="InterPro"/>
</dbReference>
<name>A0A662ZKP4_9GAMM</name>
<dbReference type="Pfam" id="PF08463">
    <property type="entry name" value="EcoEI_R_C"/>
    <property type="match status" value="1"/>
</dbReference>
<dbReference type="SMART" id="SM00487">
    <property type="entry name" value="DEXDc"/>
    <property type="match status" value="1"/>
</dbReference>
<dbReference type="RefSeq" id="WP_093143226.1">
    <property type="nucleotide sequence ID" value="NZ_FOXF01000046.1"/>
</dbReference>
<dbReference type="NCBIfam" id="NF008521">
    <property type="entry name" value="PRK11448.1"/>
    <property type="match status" value="1"/>
</dbReference>
<dbReference type="Pfam" id="PF00271">
    <property type="entry name" value="Helicase_C"/>
    <property type="match status" value="1"/>
</dbReference>
<dbReference type="PANTHER" id="PTHR47396">
    <property type="entry name" value="TYPE I RESTRICTION ENZYME ECOKI R PROTEIN"/>
    <property type="match status" value="1"/>
</dbReference>
<evidence type="ECO:0000313" key="4">
    <source>
        <dbReference type="Proteomes" id="UP000243745"/>
    </source>
</evidence>
<dbReference type="PROSITE" id="PS51194">
    <property type="entry name" value="HELICASE_CTER"/>
    <property type="match status" value="1"/>
</dbReference>
<feature type="domain" description="Helicase C-terminal" evidence="2">
    <location>
        <begin position="663"/>
        <end position="830"/>
    </location>
</feature>
<dbReference type="InterPro" id="IPR001650">
    <property type="entry name" value="Helicase_C-like"/>
</dbReference>
<dbReference type="PROSITE" id="PS51192">
    <property type="entry name" value="HELICASE_ATP_BIND_1"/>
    <property type="match status" value="1"/>
</dbReference>
<dbReference type="Gene3D" id="3.40.50.300">
    <property type="entry name" value="P-loop containing nucleotide triphosphate hydrolases"/>
    <property type="match status" value="2"/>
</dbReference>
<dbReference type="SMART" id="SM00490">
    <property type="entry name" value="HELICc"/>
    <property type="match status" value="1"/>
</dbReference>
<reference evidence="3 4" key="1">
    <citation type="submission" date="2016-10" db="EMBL/GenBank/DDBJ databases">
        <authorList>
            <person name="Varghese N."/>
            <person name="Submissions S."/>
        </authorList>
    </citation>
    <scope>NUCLEOTIDE SEQUENCE [LARGE SCALE GENOMIC DNA]</scope>
    <source>
        <strain evidence="3 4">DSM 1361</strain>
    </source>
</reference>
<evidence type="ECO:0000313" key="3">
    <source>
        <dbReference type="EMBL" id="SFP63597.1"/>
    </source>
</evidence>
<keyword evidence="4" id="KW-1185">Reference proteome</keyword>
<organism evidence="3 4">
    <name type="scientific">Ruminobacter amylophilus</name>
    <dbReference type="NCBI Taxonomy" id="867"/>
    <lineage>
        <taxon>Bacteria</taxon>
        <taxon>Pseudomonadati</taxon>
        <taxon>Pseudomonadota</taxon>
        <taxon>Gammaproteobacteria</taxon>
        <taxon>Aeromonadales</taxon>
        <taxon>Succinivibrionaceae</taxon>
        <taxon>Ruminobacter</taxon>
    </lineage>
</organism>
<evidence type="ECO:0000259" key="2">
    <source>
        <dbReference type="PROSITE" id="PS51194"/>
    </source>
</evidence>
<dbReference type="InterPro" id="IPR050742">
    <property type="entry name" value="Helicase_Restrict-Modif_Enz"/>
</dbReference>
<dbReference type="Gene3D" id="3.90.1570.30">
    <property type="match status" value="1"/>
</dbReference>
<dbReference type="InterPro" id="IPR013670">
    <property type="entry name" value="EcoEI_R_C_dom"/>
</dbReference>
<protein>
    <submittedName>
        <fullName evidence="3">Type I restriction enzyme, R subunit</fullName>
    </submittedName>
</protein>
<sequence>MNNHNFSFFNSSFPSLELLGGKAEEYVFTDPNASMIKSGMLCENIVNLIRSMNHLPPLAKDNDTFAGRTEQLYKNSLISGQQKRLIDEIRRIRNKAAHEGFESKQTAIQVLAVTFGIAQDFMSVFVDHNYKFSAFIAPMENVANKQNNTVVQANTIADKPDANEEKLIKADEEKAKKIPAQKCEDIKKLTIKAENQRPKSEAETRILIDSQLRAVGWEVDTENIRYSKGTRPQKGRNLAIAEWPTEKVTDKSSRGGFADYALFIGVKLYAFIEAKAEHRDVMSVMDDQCKDYATHVRKDDEMYILGTYGKYQVPFVFATNGRPYLKEYEQKSGIWFLDLRVVNSIPRAQRGWMSPMGLMEEFEGNDSSMKSLLREPYDLLSDPNGLNLRKYQIEAIEAVENSMAEGKDKILLAMATGTGKTRTILGLIYRVLKTKACKRILYLVDRNSLGEQTFDVFTDVKIEDSMSLNSIYSINKLKDIELEKETKVQVATVQSMVKRILYHESGESSFDMPGVNDFDMIIIDEAHRGYILDKEMTDDEVLYSNQLDYQSKYRSVVDYFTGIKVALTATPALHTTEIFGKPVYVYSYRQAVIDGNLVDYDAPYMLKTKFNTEGIHYDKNETIGFYHRETSDSVVSFNLPDEVDFDVEDLNRNVISESFNRIVLEQVAKCIDPSSPDIEGKTLIYAVNDRHADLIVKILKEIYSAEGVDNDAIMKITGQIENGDQKKIQQFIRKFKTEKYPSIVVTVDLLTTGIDVPSITKLVFLRCVKSRILYDQMLGRATRKCDTIKKDHFEIYDAVGITDRLSKLSDMKPVVAKPSISFKMLYKKLIESTDDKEIKFYVEALLAKLQRKKSRMDDHALKLFKTIAGFSPDEFVDQVNKQKDEESRKEFFIKNDELFQKIEDIKNNDKPVFISEKQDSFIEKEQLYGEKYKKPEDYLEAFKKYINDNDENQSILTMICTRPSDLTRNDLITLLNKLEVEKFTKKQLVTALQKVRKSNAEISADIITIIRNVIMNEEFEDHKVKVERAFEKLYLAHPELEKKQKNWLERFKKYLLNDEESMLNKNSVNDDSRFRAEGGFARIDHVIFYDQLECYFNELNQYLFYDNRLRA</sequence>
<dbReference type="GO" id="GO:0006304">
    <property type="term" value="P:DNA modification"/>
    <property type="evidence" value="ECO:0007669"/>
    <property type="project" value="InterPro"/>
</dbReference>
<dbReference type="GO" id="GO:0003677">
    <property type="term" value="F:DNA binding"/>
    <property type="evidence" value="ECO:0007669"/>
    <property type="project" value="InterPro"/>
</dbReference>
<dbReference type="CDD" id="cd18799">
    <property type="entry name" value="SF2_C_EcoAI-like"/>
    <property type="match status" value="1"/>
</dbReference>
<dbReference type="Proteomes" id="UP000243745">
    <property type="component" value="Unassembled WGS sequence"/>
</dbReference>
<gene>
    <name evidence="3" type="ORF">SAMN02910344_01931</name>
</gene>
<evidence type="ECO:0000259" key="1">
    <source>
        <dbReference type="PROSITE" id="PS51192"/>
    </source>
</evidence>
<dbReference type="AlphaFoldDB" id="A0A662ZKP4"/>
<proteinExistence type="predicted"/>
<dbReference type="Pfam" id="PF04851">
    <property type="entry name" value="ResIII"/>
    <property type="match status" value="1"/>
</dbReference>
<dbReference type="CDD" id="cd18032">
    <property type="entry name" value="DEXHc_RE_I_III_res"/>
    <property type="match status" value="1"/>
</dbReference>
<dbReference type="EMBL" id="FOXF01000046">
    <property type="protein sequence ID" value="SFP63597.1"/>
    <property type="molecule type" value="Genomic_DNA"/>
</dbReference>
<dbReference type="PANTHER" id="PTHR47396:SF1">
    <property type="entry name" value="ATP-DEPENDENT HELICASE IRC3-RELATED"/>
    <property type="match status" value="1"/>
</dbReference>
<dbReference type="InterPro" id="IPR014001">
    <property type="entry name" value="Helicase_ATP-bd"/>
</dbReference>
<dbReference type="InterPro" id="IPR006935">
    <property type="entry name" value="Helicase/UvrB_N"/>
</dbReference>
<feature type="domain" description="Helicase ATP-binding" evidence="1">
    <location>
        <begin position="401"/>
        <end position="589"/>
    </location>
</feature>
<dbReference type="InterPro" id="IPR027417">
    <property type="entry name" value="P-loop_NTPase"/>
</dbReference>
<dbReference type="SUPFAM" id="SSF52540">
    <property type="entry name" value="P-loop containing nucleoside triphosphate hydrolases"/>
    <property type="match status" value="1"/>
</dbReference>
<dbReference type="OrthoDB" id="9804086at2"/>